<proteinExistence type="inferred from homology"/>
<gene>
    <name evidence="4" type="primary">COPS9</name>
</gene>
<evidence type="ECO:0000256" key="3">
    <source>
        <dbReference type="ARBA" id="ARBA00022790"/>
    </source>
</evidence>
<protein>
    <recommendedName>
        <fullName evidence="2">COP9 signalosome complex subunit 9</fullName>
    </recommendedName>
</protein>
<dbReference type="Proteomes" id="UP000823872">
    <property type="component" value="Chromosome D1"/>
</dbReference>
<sequence>MTAEVDEVFPEGAGLYADLEEAGGSTGLLMNLAASEKAVCADFFVVVVNDFEDLFDDDGIQ</sequence>
<evidence type="ECO:0000256" key="1">
    <source>
        <dbReference type="ARBA" id="ARBA00009162"/>
    </source>
</evidence>
<dbReference type="PANTHER" id="PTHR28562">
    <property type="entry name" value="COP9 SIGNALOSOME COMPLEX SUBUNIT 9"/>
    <property type="match status" value="1"/>
</dbReference>
<comment type="similarity">
    <text evidence="1">Belongs to the CSN9 family.</text>
</comment>
<reference evidence="4" key="2">
    <citation type="submission" date="2025-08" db="UniProtKB">
        <authorList>
            <consortium name="Ensembl"/>
        </authorList>
    </citation>
    <scope>IDENTIFICATION</scope>
    <source>
        <strain evidence="4">breed Abyssinian</strain>
    </source>
</reference>
<dbReference type="InterPro" id="IPR029391">
    <property type="entry name" value="CSN9_metazoa"/>
</dbReference>
<keyword evidence="5" id="KW-1185">Reference proteome</keyword>
<name>A0ABI8AE99_FELCA</name>
<organism evidence="4 5">
    <name type="scientific">Felis catus</name>
    <name type="common">Cat</name>
    <name type="synonym">Felis silvestris catus</name>
    <dbReference type="NCBI Taxonomy" id="9685"/>
    <lineage>
        <taxon>Eukaryota</taxon>
        <taxon>Metazoa</taxon>
        <taxon>Chordata</taxon>
        <taxon>Craniata</taxon>
        <taxon>Vertebrata</taxon>
        <taxon>Euteleostomi</taxon>
        <taxon>Mammalia</taxon>
        <taxon>Eutheria</taxon>
        <taxon>Laurasiatheria</taxon>
        <taxon>Carnivora</taxon>
        <taxon>Feliformia</taxon>
        <taxon>Felidae</taxon>
        <taxon>Felinae</taxon>
        <taxon>Felis</taxon>
    </lineage>
</organism>
<dbReference type="GeneTree" id="ENSGT00980000198875"/>
<accession>A0ABI8AE99</accession>
<dbReference type="Pfam" id="PF15004">
    <property type="entry name" value="MYEOV2"/>
    <property type="match status" value="1"/>
</dbReference>
<evidence type="ECO:0000256" key="2">
    <source>
        <dbReference type="ARBA" id="ARBA00014874"/>
    </source>
</evidence>
<reference evidence="4 5" key="1">
    <citation type="submission" date="2021-02" db="EMBL/GenBank/DDBJ databases">
        <title>Safari Cat Assemblies.</title>
        <authorList>
            <person name="Bredemeyer K.R."/>
            <person name="Murphy W.J."/>
        </authorList>
    </citation>
    <scope>NUCLEOTIDE SEQUENCE [LARGE SCALE GENOMIC DNA]</scope>
</reference>
<keyword evidence="3" id="KW-0736">Signalosome</keyword>
<evidence type="ECO:0000313" key="5">
    <source>
        <dbReference type="Proteomes" id="UP000823872"/>
    </source>
</evidence>
<dbReference type="Ensembl" id="ENSFCTT00005083910.1">
    <property type="protein sequence ID" value="ENSFCTP00005057551.1"/>
    <property type="gene ID" value="ENSFCTG00005030014.1"/>
</dbReference>
<evidence type="ECO:0000313" key="4">
    <source>
        <dbReference type="Ensembl" id="ENSFCTP00005057551.1"/>
    </source>
</evidence>
<reference evidence="4" key="3">
    <citation type="submission" date="2025-09" db="UniProtKB">
        <authorList>
            <consortium name="Ensembl"/>
        </authorList>
    </citation>
    <scope>IDENTIFICATION</scope>
    <source>
        <strain evidence="4">breed Abyssinian</strain>
    </source>
</reference>